<dbReference type="InterPro" id="IPR011611">
    <property type="entry name" value="PfkB_dom"/>
</dbReference>
<evidence type="ECO:0000256" key="11">
    <source>
        <dbReference type="ARBA" id="ARBA00023277"/>
    </source>
</evidence>
<feature type="binding site" evidence="12">
    <location>
        <begin position="251"/>
        <end position="252"/>
    </location>
    <ligand>
        <name>ATP</name>
        <dbReference type="ChEBI" id="CHEBI:30616"/>
    </ligand>
</feature>
<keyword evidence="12" id="KW-0963">Cytoplasm</keyword>
<gene>
    <name evidence="12 14" type="primary">rbsK</name>
    <name evidence="14" type="ORF">U0R11_08870</name>
</gene>
<feature type="active site" description="Proton acceptor" evidence="12">
    <location>
        <position position="252"/>
    </location>
</feature>
<dbReference type="Pfam" id="PF00294">
    <property type="entry name" value="PfkB"/>
    <property type="match status" value="1"/>
</dbReference>
<dbReference type="InterPro" id="IPR002139">
    <property type="entry name" value="Ribo/fructo_kinase"/>
</dbReference>
<dbReference type="InterPro" id="IPR002173">
    <property type="entry name" value="Carboh/pur_kinase_PfkB_CS"/>
</dbReference>
<comment type="pathway">
    <text evidence="12">Carbohydrate metabolism; D-ribose degradation; D-ribose 5-phosphate from beta-D-ribopyranose: step 2/2.</text>
</comment>
<feature type="binding site" evidence="12">
    <location>
        <position position="246"/>
    </location>
    <ligand>
        <name>K(+)</name>
        <dbReference type="ChEBI" id="CHEBI:29103"/>
    </ligand>
</feature>
<feature type="binding site" evidence="12">
    <location>
        <position position="287"/>
    </location>
    <ligand>
        <name>K(+)</name>
        <dbReference type="ChEBI" id="CHEBI:29103"/>
    </ligand>
</feature>
<comment type="caution">
    <text evidence="14">The sequence shown here is derived from an EMBL/GenBank/DDBJ whole genome shotgun (WGS) entry which is preliminary data.</text>
</comment>
<dbReference type="CDD" id="cd01174">
    <property type="entry name" value="ribokinase"/>
    <property type="match status" value="1"/>
</dbReference>
<evidence type="ECO:0000256" key="7">
    <source>
        <dbReference type="ARBA" id="ARBA00022777"/>
    </source>
</evidence>
<dbReference type="SUPFAM" id="SSF53613">
    <property type="entry name" value="Ribokinase-like"/>
    <property type="match status" value="1"/>
</dbReference>
<feature type="domain" description="Carbohydrate kinase PfkB" evidence="13">
    <location>
        <begin position="1"/>
        <end position="293"/>
    </location>
</feature>
<evidence type="ECO:0000256" key="12">
    <source>
        <dbReference type="HAMAP-Rule" id="MF_01987"/>
    </source>
</evidence>
<evidence type="ECO:0000259" key="13">
    <source>
        <dbReference type="Pfam" id="PF00294"/>
    </source>
</evidence>
<comment type="similarity">
    <text evidence="12">Belongs to the carbohydrate kinase PfkB family. Ribokinase subfamily.</text>
</comment>
<dbReference type="PRINTS" id="PR00990">
    <property type="entry name" value="RIBOKINASE"/>
</dbReference>
<feature type="binding site" evidence="12">
    <location>
        <begin position="11"/>
        <end position="13"/>
    </location>
    <ligand>
        <name>substrate</name>
    </ligand>
</feature>
<evidence type="ECO:0000313" key="15">
    <source>
        <dbReference type="Proteomes" id="UP001623558"/>
    </source>
</evidence>
<feature type="binding site" evidence="12">
    <location>
        <begin position="39"/>
        <end position="43"/>
    </location>
    <ligand>
        <name>substrate</name>
    </ligand>
</feature>
<dbReference type="GO" id="GO:0004747">
    <property type="term" value="F:ribokinase activity"/>
    <property type="evidence" value="ECO:0007669"/>
    <property type="project" value="UniProtKB-EC"/>
</dbReference>
<dbReference type="Gene3D" id="3.40.1190.20">
    <property type="match status" value="1"/>
</dbReference>
<comment type="cofactor">
    <cofactor evidence="12">
        <name>Mg(2+)</name>
        <dbReference type="ChEBI" id="CHEBI:18420"/>
    </cofactor>
    <text evidence="12">Requires a divalent cation, most likely magnesium in vivo, as an electrophilic catalyst to aid phosphoryl group transfer. It is the chelate of the metal and the nucleotide that is the actual substrate.</text>
</comment>
<feature type="binding site" evidence="12">
    <location>
        <position position="291"/>
    </location>
    <ligand>
        <name>K(+)</name>
        <dbReference type="ChEBI" id="CHEBI:29103"/>
    </ligand>
</feature>
<keyword evidence="6 12" id="KW-0547">Nucleotide-binding</keyword>
<dbReference type="EMBL" id="JBEWZH010000005">
    <property type="protein sequence ID" value="MFL0162499.1"/>
    <property type="molecule type" value="Genomic_DNA"/>
</dbReference>
<feature type="binding site" evidence="12">
    <location>
        <position position="285"/>
    </location>
    <ligand>
        <name>K(+)</name>
        <dbReference type="ChEBI" id="CHEBI:29103"/>
    </ligand>
</feature>
<dbReference type="PANTHER" id="PTHR10584:SF166">
    <property type="entry name" value="RIBOKINASE"/>
    <property type="match status" value="1"/>
</dbReference>
<feature type="binding site" evidence="12">
    <location>
        <position position="184"/>
    </location>
    <ligand>
        <name>ATP</name>
        <dbReference type="ChEBI" id="CHEBI:30616"/>
    </ligand>
</feature>
<dbReference type="InterPro" id="IPR011877">
    <property type="entry name" value="Ribokinase"/>
</dbReference>
<evidence type="ECO:0000256" key="6">
    <source>
        <dbReference type="ARBA" id="ARBA00022741"/>
    </source>
</evidence>
<evidence type="ECO:0000256" key="5">
    <source>
        <dbReference type="ARBA" id="ARBA00022723"/>
    </source>
</evidence>
<keyword evidence="7 12" id="KW-0418">Kinase</keyword>
<comment type="function">
    <text evidence="12">Catalyzes the phosphorylation of ribose at O-5 in a reaction requiring ATP and magnesium. The resulting D-ribose-5-phosphate can then be used either for sythesis of nucleotides, histidine, and tryptophan, or as a component of the pentose phosphate pathway.</text>
</comment>
<evidence type="ECO:0000256" key="4">
    <source>
        <dbReference type="ARBA" id="ARBA00022679"/>
    </source>
</evidence>
<feature type="binding site" evidence="12">
    <location>
        <position position="282"/>
    </location>
    <ligand>
        <name>K(+)</name>
        <dbReference type="ChEBI" id="CHEBI:29103"/>
    </ligand>
</feature>
<reference evidence="14 15" key="1">
    <citation type="submission" date="2024-07" db="EMBL/GenBank/DDBJ databases">
        <authorList>
            <person name="Pitt A."/>
            <person name="Hahn M.W."/>
        </authorList>
    </citation>
    <scope>NUCLEOTIDE SEQUENCE [LARGE SCALE GENOMIC DNA]</scope>
    <source>
        <strain evidence="14 15">1-SAACH-A3</strain>
    </source>
</reference>
<keyword evidence="5 12" id="KW-0479">Metal-binding</keyword>
<dbReference type="PANTHER" id="PTHR10584">
    <property type="entry name" value="SUGAR KINASE"/>
    <property type="match status" value="1"/>
</dbReference>
<evidence type="ECO:0000256" key="10">
    <source>
        <dbReference type="ARBA" id="ARBA00022958"/>
    </source>
</evidence>
<keyword evidence="15" id="KW-1185">Reference proteome</keyword>
<dbReference type="RefSeq" id="WP_406751346.1">
    <property type="nucleotide sequence ID" value="NZ_JBEWZH010000005.1"/>
</dbReference>
<protein>
    <recommendedName>
        <fullName evidence="3 12">Ribokinase</fullName>
        <shortName evidence="12">RK</shortName>
        <ecNumber evidence="2 12">2.7.1.15</ecNumber>
    </recommendedName>
</protein>
<comment type="subunit">
    <text evidence="12">Homodimer.</text>
</comment>
<feature type="binding site" evidence="12">
    <location>
        <position position="248"/>
    </location>
    <ligand>
        <name>K(+)</name>
        <dbReference type="ChEBI" id="CHEBI:29103"/>
    </ligand>
</feature>
<feature type="binding site" evidence="12">
    <location>
        <begin position="220"/>
        <end position="225"/>
    </location>
    <ligand>
        <name>ATP</name>
        <dbReference type="ChEBI" id="CHEBI:30616"/>
    </ligand>
</feature>
<comment type="catalytic activity">
    <reaction evidence="12">
        <text>D-ribose + ATP = D-ribose 5-phosphate + ADP + H(+)</text>
        <dbReference type="Rhea" id="RHEA:13697"/>
        <dbReference type="ChEBI" id="CHEBI:15378"/>
        <dbReference type="ChEBI" id="CHEBI:30616"/>
        <dbReference type="ChEBI" id="CHEBI:47013"/>
        <dbReference type="ChEBI" id="CHEBI:78346"/>
        <dbReference type="ChEBI" id="CHEBI:456216"/>
        <dbReference type="EC" id="2.7.1.15"/>
    </reaction>
</comment>
<dbReference type="PROSITE" id="PS00584">
    <property type="entry name" value="PFKB_KINASES_2"/>
    <property type="match status" value="1"/>
</dbReference>
<keyword evidence="11 12" id="KW-0119">Carbohydrate metabolism</keyword>
<dbReference type="HAMAP" id="MF_01987">
    <property type="entry name" value="Ribokinase"/>
    <property type="match status" value="1"/>
</dbReference>
<proteinExistence type="inferred from homology"/>
<evidence type="ECO:0000256" key="9">
    <source>
        <dbReference type="ARBA" id="ARBA00022842"/>
    </source>
</evidence>
<keyword evidence="8 12" id="KW-0067">ATP-binding</keyword>
<keyword evidence="9 12" id="KW-0460">Magnesium</keyword>
<evidence type="ECO:0000256" key="3">
    <source>
        <dbReference type="ARBA" id="ARBA00016943"/>
    </source>
</evidence>
<keyword evidence="10 12" id="KW-0630">Potassium</keyword>
<dbReference type="InterPro" id="IPR029056">
    <property type="entry name" value="Ribokinase-like"/>
</dbReference>
<keyword evidence="4 12" id="KW-0808">Transferase</keyword>
<dbReference type="NCBIfam" id="TIGR02152">
    <property type="entry name" value="D_ribokin_bact"/>
    <property type="match status" value="1"/>
</dbReference>
<accession>A0ABW8RUT0</accession>
<sequence>MAKIIVIGSSNTDMVIQSDRLPAPGETVLGGTFFMNPGGKGANQAVAAARLGGETYFIAKVGKDVFGESALQQFALEGIHGQYICQDDKQPSGIALINVDAHGENCITVASGANAHLMPPDIEVANSLFQQGNWLLLQLEIPIETVIFSLEKAHHAGLSVVLNPAPACALPESIYAHIDIISPNETETEFLTGIRPVDEASLSLACDYFLSLGVKSVVITRGAKGAYWKTHEAFGHVPAQQVVAVDSTAAGDCFNGALVVALSEGMAFQQAIAFACKAAALSVTQLGAQSSMPRRKQL</sequence>
<dbReference type="Proteomes" id="UP001623558">
    <property type="component" value="Unassembled WGS sequence"/>
</dbReference>
<comment type="activity regulation">
    <text evidence="12">Activated by a monovalent cation that binds near, but not in, the active site. The most likely occupant of the site in vivo is potassium. Ion binding induces a conformational change that may alter substrate affinity.</text>
</comment>
<organism evidence="14 15">
    <name type="scientific">Aquirufa salirivi</name>
    <dbReference type="NCBI Taxonomy" id="3104729"/>
    <lineage>
        <taxon>Bacteria</taxon>
        <taxon>Pseudomonadati</taxon>
        <taxon>Bacteroidota</taxon>
        <taxon>Cytophagia</taxon>
        <taxon>Cytophagales</taxon>
        <taxon>Flectobacillaceae</taxon>
        <taxon>Aquirufa</taxon>
    </lineage>
</organism>
<evidence type="ECO:0000256" key="2">
    <source>
        <dbReference type="ARBA" id="ARBA00012035"/>
    </source>
</evidence>
<dbReference type="EC" id="2.7.1.15" evidence="2 12"/>
<feature type="binding site" evidence="12">
    <location>
        <position position="140"/>
    </location>
    <ligand>
        <name>substrate</name>
    </ligand>
</feature>
<comment type="caution">
    <text evidence="12">Lacks conserved residue(s) required for the propagation of feature annotation.</text>
</comment>
<evidence type="ECO:0000256" key="8">
    <source>
        <dbReference type="ARBA" id="ARBA00022840"/>
    </source>
</evidence>
<comment type="similarity">
    <text evidence="1">Belongs to the carbohydrate kinase pfkB family.</text>
</comment>
<name>A0ABW8RUT0_9BACT</name>
<evidence type="ECO:0000313" key="14">
    <source>
        <dbReference type="EMBL" id="MFL0162499.1"/>
    </source>
</evidence>
<evidence type="ECO:0000256" key="1">
    <source>
        <dbReference type="ARBA" id="ARBA00005380"/>
    </source>
</evidence>
<comment type="subcellular location">
    <subcellularLocation>
        <location evidence="12">Cytoplasm</location>
    </subcellularLocation>
</comment>
<feature type="binding site" evidence="12">
    <location>
        <position position="252"/>
    </location>
    <ligand>
        <name>substrate</name>
    </ligand>
</feature>